<evidence type="ECO:0000313" key="4">
    <source>
        <dbReference type="EMBL" id="OXA91313.1"/>
    </source>
</evidence>
<dbReference type="SUPFAM" id="SSF55961">
    <property type="entry name" value="Bet v1-like"/>
    <property type="match status" value="1"/>
</dbReference>
<sequence>MITVQNKICASIDKVWGFWTIPEHIKKWNIAIDDWYTQDVKNDLKVNGKFQYKMAKRDGSLSFDFEGIYTNIESLSLIEYKLDDDRTGQVRFEKIADEVKIAETFEPTKQDSVKMQEEWCQTVIDNFKKYVERI</sequence>
<proteinExistence type="inferred from homology"/>
<comment type="similarity">
    <text evidence="1">Belongs to the AHA1 family.</text>
</comment>
<reference evidence="3 5" key="1">
    <citation type="submission" date="2015-01" db="EMBL/GenBank/DDBJ databases">
        <title>Genome of Flavobacterium hibernum DSM 12611.</title>
        <authorList>
            <person name="Stropko S.J."/>
            <person name="Pipes S.E."/>
            <person name="Newman J.D."/>
        </authorList>
    </citation>
    <scope>NUCLEOTIDE SEQUENCE [LARGE SCALE GENOMIC DNA]</scope>
    <source>
        <strain evidence="3 5">DSM 12611</strain>
    </source>
</reference>
<gene>
    <name evidence="4" type="ORF">B0A73_01395</name>
    <name evidence="3" type="ORF">IW18_10940</name>
</gene>
<evidence type="ECO:0000313" key="6">
    <source>
        <dbReference type="Proteomes" id="UP000198302"/>
    </source>
</evidence>
<name>A0A0D0EVV9_9FLAO</name>
<dbReference type="OrthoDB" id="384974at2"/>
<dbReference type="Proteomes" id="UP000032061">
    <property type="component" value="Unassembled WGS sequence"/>
</dbReference>
<feature type="domain" description="Activator of Hsp90 ATPase homologue 1/2-like C-terminal" evidence="2">
    <location>
        <begin position="10"/>
        <end position="132"/>
    </location>
</feature>
<dbReference type="InterPro" id="IPR023393">
    <property type="entry name" value="START-like_dom_sf"/>
</dbReference>
<dbReference type="STRING" id="37752.IW18_10940"/>
<dbReference type="EMBL" id="JPRK01000008">
    <property type="protein sequence ID" value="KIO53028.1"/>
    <property type="molecule type" value="Genomic_DNA"/>
</dbReference>
<keyword evidence="6" id="KW-1185">Reference proteome</keyword>
<protein>
    <submittedName>
        <fullName evidence="3">Polyketide cyclase</fullName>
    </submittedName>
</protein>
<comment type="caution">
    <text evidence="3">The sequence shown here is derived from an EMBL/GenBank/DDBJ whole genome shotgun (WGS) entry which is preliminary data.</text>
</comment>
<dbReference type="EMBL" id="MUGX01000003">
    <property type="protein sequence ID" value="OXA91313.1"/>
    <property type="molecule type" value="Genomic_DNA"/>
</dbReference>
<dbReference type="Gene3D" id="3.30.530.20">
    <property type="match status" value="1"/>
</dbReference>
<reference evidence="4 6" key="2">
    <citation type="submission" date="2016-11" db="EMBL/GenBank/DDBJ databases">
        <title>Whole genomes of Flavobacteriaceae.</title>
        <authorList>
            <person name="Stine C."/>
            <person name="Li C."/>
            <person name="Tadesse D."/>
        </authorList>
    </citation>
    <scope>NUCLEOTIDE SEQUENCE [LARGE SCALE GENOMIC DNA]</scope>
    <source>
        <strain evidence="4 6">ATCC 51468</strain>
    </source>
</reference>
<organism evidence="3 5">
    <name type="scientific">Flavobacterium hibernum</name>
    <dbReference type="NCBI Taxonomy" id="37752"/>
    <lineage>
        <taxon>Bacteria</taxon>
        <taxon>Pseudomonadati</taxon>
        <taxon>Bacteroidota</taxon>
        <taxon>Flavobacteriia</taxon>
        <taxon>Flavobacteriales</taxon>
        <taxon>Flavobacteriaceae</taxon>
        <taxon>Flavobacterium</taxon>
    </lineage>
</organism>
<dbReference type="Proteomes" id="UP000198302">
    <property type="component" value="Unassembled WGS sequence"/>
</dbReference>
<evidence type="ECO:0000313" key="5">
    <source>
        <dbReference type="Proteomes" id="UP000032061"/>
    </source>
</evidence>
<evidence type="ECO:0000313" key="3">
    <source>
        <dbReference type="EMBL" id="KIO53028.1"/>
    </source>
</evidence>
<dbReference type="InterPro" id="IPR013538">
    <property type="entry name" value="ASHA1/2-like_C"/>
</dbReference>
<evidence type="ECO:0000259" key="2">
    <source>
        <dbReference type="Pfam" id="PF08327"/>
    </source>
</evidence>
<dbReference type="Pfam" id="PF08327">
    <property type="entry name" value="AHSA1"/>
    <property type="match status" value="1"/>
</dbReference>
<dbReference type="RefSeq" id="WP_041517612.1">
    <property type="nucleotide sequence ID" value="NZ_JPRK01000008.1"/>
</dbReference>
<accession>A0A0D0EVV9</accession>
<dbReference type="AlphaFoldDB" id="A0A0D0EVV9"/>
<evidence type="ECO:0000256" key="1">
    <source>
        <dbReference type="ARBA" id="ARBA00006817"/>
    </source>
</evidence>